<organism evidence="2 3">
    <name type="scientific">Phialocephala subalpina</name>
    <dbReference type="NCBI Taxonomy" id="576137"/>
    <lineage>
        <taxon>Eukaryota</taxon>
        <taxon>Fungi</taxon>
        <taxon>Dikarya</taxon>
        <taxon>Ascomycota</taxon>
        <taxon>Pezizomycotina</taxon>
        <taxon>Leotiomycetes</taxon>
        <taxon>Helotiales</taxon>
        <taxon>Mollisiaceae</taxon>
        <taxon>Phialocephala</taxon>
        <taxon>Phialocephala fortinii species complex</taxon>
    </lineage>
</organism>
<protein>
    <recommendedName>
        <fullName evidence="1">Heterokaryon incompatibility domain-containing protein</fullName>
    </recommendedName>
</protein>
<dbReference type="Proteomes" id="UP000184330">
    <property type="component" value="Unassembled WGS sequence"/>
</dbReference>
<accession>A0A1L7XYU0</accession>
<dbReference type="PANTHER" id="PTHR24148:SF64">
    <property type="entry name" value="HETEROKARYON INCOMPATIBILITY DOMAIN-CONTAINING PROTEIN"/>
    <property type="match status" value="1"/>
</dbReference>
<evidence type="ECO:0000313" key="2">
    <source>
        <dbReference type="EMBL" id="CZR70126.1"/>
    </source>
</evidence>
<gene>
    <name evidence="2" type="ORF">PAC_20027</name>
</gene>
<feature type="domain" description="Heterokaryon incompatibility" evidence="1">
    <location>
        <begin position="49"/>
        <end position="219"/>
    </location>
</feature>
<dbReference type="PANTHER" id="PTHR24148">
    <property type="entry name" value="ANKYRIN REPEAT DOMAIN-CONTAINING PROTEIN 39 HOMOLOG-RELATED"/>
    <property type="match status" value="1"/>
</dbReference>
<sequence>MAKARADTQTPLLGERCIRVLELNDVDLDGGKSLRGRLKVRSLDKNPSFAALSYTWGSDALRPSRDIVCSGKRIPITQNCHDALHTLRRNFNVRTIWVDAICINQEDDLEKGSQIPLMRDIYGQASRVYIWLGKGTEESDEAIEWIRHTAKDVSILLGARFKAFPGLMAPQELLKTWRLIPVLIEKYRLRGMSEPSYNAAAMEDLINRDWFGRMWTLQEVVMANEPLAVCGSRSLRWADVSKSLLRAAKLPRNQSNDAFSNIFNSILTAESFWIDQSQKYMDTKGNVRNWVQGDGFSARIWHQCLDLLESRDCLVGKVQDSLILCFIVVRLLLGERPLNPGWLLIIILTRLLTEVITPQGPSRPLGVLPPWEASIRLKLPGILNKVRSRNAKLAVDKVFALYGIFEELGIPIQRPDYTKPTSQVYTEFTCDLIKWHGSLRLLVEASMPFIPGSSSWVPDWSRPHHRICEGDLKAAGDSQPSFSIAKRNNAGGRYGVECPADAVASNQEWTSADLRQDPSNLPSISTKGAIVDCIDLCFPMFEKERNIHDSKTNESATENSEAIVHNVKILREWLSTLSTAKSDIDRLFYITHSENLTSEHRSENQRTFFSWIHLLMTKLNIPGQLSSSDAAIYIRSALVKEGVYEYHLERIAALAGKRIFFKTGDGHLGTGYEAVRNGDVVGLFAGFIYPMVLRTLEREGETKAYQVVGVAYIEGLMEGEAWPDDEEKLGPLVLV</sequence>
<proteinExistence type="predicted"/>
<dbReference type="EMBL" id="FJOG01000097">
    <property type="protein sequence ID" value="CZR70126.1"/>
    <property type="molecule type" value="Genomic_DNA"/>
</dbReference>
<dbReference type="InterPro" id="IPR010730">
    <property type="entry name" value="HET"/>
</dbReference>
<dbReference type="STRING" id="576137.A0A1L7XYU0"/>
<name>A0A1L7XYU0_9HELO</name>
<dbReference type="Pfam" id="PF06985">
    <property type="entry name" value="HET"/>
    <property type="match status" value="1"/>
</dbReference>
<evidence type="ECO:0000259" key="1">
    <source>
        <dbReference type="Pfam" id="PF06985"/>
    </source>
</evidence>
<evidence type="ECO:0000313" key="3">
    <source>
        <dbReference type="Proteomes" id="UP000184330"/>
    </source>
</evidence>
<dbReference type="AlphaFoldDB" id="A0A1L7XYU0"/>
<dbReference type="InterPro" id="IPR052895">
    <property type="entry name" value="HetReg/Transcr_Mod"/>
</dbReference>
<dbReference type="Pfam" id="PF26639">
    <property type="entry name" value="Het-6_barrel"/>
    <property type="match status" value="1"/>
</dbReference>
<dbReference type="OrthoDB" id="2157530at2759"/>
<keyword evidence="3" id="KW-1185">Reference proteome</keyword>
<reference evidence="2 3" key="1">
    <citation type="submission" date="2016-03" db="EMBL/GenBank/DDBJ databases">
        <authorList>
            <person name="Ploux O."/>
        </authorList>
    </citation>
    <scope>NUCLEOTIDE SEQUENCE [LARGE SCALE GENOMIC DNA]</scope>
    <source>
        <strain evidence="2 3">UAMH 11012</strain>
    </source>
</reference>